<dbReference type="PANTHER" id="PTHR10736:SF0">
    <property type="entry name" value="BESTROPHIN HOMOLOG"/>
    <property type="match status" value="1"/>
</dbReference>
<keyword evidence="6" id="KW-0813">Transport</keyword>
<reference evidence="8" key="1">
    <citation type="submission" date="2017-02" db="UniProtKB">
        <authorList>
            <consortium name="WormBaseParasite"/>
        </authorList>
    </citation>
    <scope>IDENTIFICATION</scope>
</reference>
<dbReference type="InterPro" id="IPR021134">
    <property type="entry name" value="Bestrophin-like"/>
</dbReference>
<evidence type="ECO:0000256" key="6">
    <source>
        <dbReference type="RuleBase" id="RU363126"/>
    </source>
</evidence>
<comment type="similarity">
    <text evidence="5 6">Belongs to the anion channel-forming bestrophin (TC 1.A.46) family. Calcium-sensitive chloride channel subfamily.</text>
</comment>
<dbReference type="Proteomes" id="UP000046393">
    <property type="component" value="Unplaced"/>
</dbReference>
<keyword evidence="2 6" id="KW-0812">Transmembrane</keyword>
<dbReference type="Pfam" id="PF01062">
    <property type="entry name" value="Bestrophin"/>
    <property type="match status" value="2"/>
</dbReference>
<dbReference type="PANTHER" id="PTHR10736">
    <property type="entry name" value="BESTROPHIN"/>
    <property type="match status" value="1"/>
</dbReference>
<comment type="function">
    <text evidence="6">Forms chloride channels.</text>
</comment>
<evidence type="ECO:0000313" key="7">
    <source>
        <dbReference type="Proteomes" id="UP000046393"/>
    </source>
</evidence>
<proteinExistence type="inferred from homology"/>
<sequence>MTITYIAEVSKSDIFAFARTLLRWKGSVWKAVIFECILWSLCYTVISLIYRLALNDFFKLIIYFGVCLLCYQYIDFIPITFMMGFFVSVVVTRWWSMFSRIGWIDNFALLVVSYIRGTDEKARRIRRSIIRYVCFCQVLIFRSISVRVRKRFPSMESLELAGTLLRIILTVKSFNDIKFWMPIRWAMHIIRDARSTFDDHLNLWFTDWVPVPLVYTQVIFVSVRLYFIVALLGRQFLNSGPQRQIDIYVPFVTIIQLICYTGWSKVAEALLNPFGEDDDDFECNWIIDRNLQIGLAIVDDKPEVIPPLLTDKFWNEANAQLLYSVQTATQPQNPNIGSAALLM</sequence>
<evidence type="ECO:0000256" key="5">
    <source>
        <dbReference type="ARBA" id="ARBA00034769"/>
    </source>
</evidence>
<feature type="transmembrane region" description="Helical" evidence="6">
    <location>
        <begin position="31"/>
        <end position="53"/>
    </location>
</feature>
<dbReference type="GO" id="GO:0005254">
    <property type="term" value="F:chloride channel activity"/>
    <property type="evidence" value="ECO:0007669"/>
    <property type="project" value="UniProtKB-KW"/>
</dbReference>
<dbReference type="GO" id="GO:0034707">
    <property type="term" value="C:chloride channel complex"/>
    <property type="evidence" value="ECO:0007669"/>
    <property type="project" value="UniProtKB-KW"/>
</dbReference>
<keyword evidence="6" id="KW-0868">Chloride</keyword>
<evidence type="ECO:0000256" key="4">
    <source>
        <dbReference type="ARBA" id="ARBA00023136"/>
    </source>
</evidence>
<protein>
    <recommendedName>
        <fullName evidence="6">Bestrophin homolog</fullName>
    </recommendedName>
</protein>
<evidence type="ECO:0000256" key="2">
    <source>
        <dbReference type="ARBA" id="ARBA00022692"/>
    </source>
</evidence>
<dbReference type="AlphaFoldDB" id="A0A0N5APH8"/>
<keyword evidence="7" id="KW-1185">Reference proteome</keyword>
<evidence type="ECO:0000256" key="3">
    <source>
        <dbReference type="ARBA" id="ARBA00022989"/>
    </source>
</evidence>
<keyword evidence="6" id="KW-0406">Ion transport</keyword>
<feature type="transmembrane region" description="Helical" evidence="6">
    <location>
        <begin position="97"/>
        <end position="117"/>
    </location>
</feature>
<name>A0A0N5APH8_9BILA</name>
<feature type="transmembrane region" description="Helical" evidence="6">
    <location>
        <begin position="129"/>
        <end position="148"/>
    </location>
</feature>
<keyword evidence="4 6" id="KW-0472">Membrane</keyword>
<evidence type="ECO:0000256" key="1">
    <source>
        <dbReference type="ARBA" id="ARBA00004370"/>
    </source>
</evidence>
<dbReference type="GO" id="GO:0005886">
    <property type="term" value="C:plasma membrane"/>
    <property type="evidence" value="ECO:0007669"/>
    <property type="project" value="UniProtKB-SubCell"/>
</dbReference>
<organism evidence="7 8">
    <name type="scientific">Syphacia muris</name>
    <dbReference type="NCBI Taxonomy" id="451379"/>
    <lineage>
        <taxon>Eukaryota</taxon>
        <taxon>Metazoa</taxon>
        <taxon>Ecdysozoa</taxon>
        <taxon>Nematoda</taxon>
        <taxon>Chromadorea</taxon>
        <taxon>Rhabditida</taxon>
        <taxon>Spirurina</taxon>
        <taxon>Oxyuridomorpha</taxon>
        <taxon>Oxyuroidea</taxon>
        <taxon>Oxyuridae</taxon>
        <taxon>Syphacia</taxon>
    </lineage>
</organism>
<keyword evidence="6" id="KW-0407">Ion channel</keyword>
<feature type="transmembrane region" description="Helical" evidence="6">
    <location>
        <begin position="213"/>
        <end position="233"/>
    </location>
</feature>
<keyword evidence="3 6" id="KW-1133">Transmembrane helix</keyword>
<keyword evidence="6" id="KW-0869">Chloride channel</keyword>
<keyword evidence="6" id="KW-1003">Cell membrane</keyword>
<comment type="subcellular location">
    <subcellularLocation>
        <location evidence="6">Cell membrane</location>
        <topology evidence="6">Multi-pass membrane protein</topology>
    </subcellularLocation>
    <subcellularLocation>
        <location evidence="1">Membrane</location>
    </subcellularLocation>
</comment>
<feature type="transmembrane region" description="Helical" evidence="6">
    <location>
        <begin position="60"/>
        <end position="91"/>
    </location>
</feature>
<dbReference type="InterPro" id="IPR000615">
    <property type="entry name" value="Bestrophin"/>
</dbReference>
<dbReference type="WBParaSite" id="SMUV_0000655501-mRNA-1">
    <property type="protein sequence ID" value="SMUV_0000655501-mRNA-1"/>
    <property type="gene ID" value="SMUV_0000655501"/>
</dbReference>
<evidence type="ECO:0000313" key="8">
    <source>
        <dbReference type="WBParaSite" id="SMUV_0000655501-mRNA-1"/>
    </source>
</evidence>
<accession>A0A0N5APH8</accession>